<evidence type="ECO:0000256" key="2">
    <source>
        <dbReference type="SAM" id="SignalP"/>
    </source>
</evidence>
<evidence type="ECO:0000256" key="1">
    <source>
        <dbReference type="SAM" id="Phobius"/>
    </source>
</evidence>
<keyword evidence="1" id="KW-0812">Transmembrane</keyword>
<feature type="transmembrane region" description="Helical" evidence="1">
    <location>
        <begin position="75"/>
        <end position="98"/>
    </location>
</feature>
<reference evidence="3" key="1">
    <citation type="journal article" date="2017" name="Parasit. Vectors">
        <title>Sialotranscriptomics of Rhipicephalus zambeziensis reveals intricate expression profiles of secretory proteins and suggests tight temporal transcriptional regulation during blood-feeding.</title>
        <authorList>
            <person name="de Castro M.H."/>
            <person name="de Klerk D."/>
            <person name="Pienaar R."/>
            <person name="Rees D.J.G."/>
            <person name="Mans B.J."/>
        </authorList>
    </citation>
    <scope>NUCLEOTIDE SEQUENCE</scope>
    <source>
        <tissue evidence="3">Salivary glands</tissue>
    </source>
</reference>
<proteinExistence type="predicted"/>
<dbReference type="AlphaFoldDB" id="A0A224Y0R4"/>
<keyword evidence="1" id="KW-1133">Transmembrane helix</keyword>
<keyword evidence="2" id="KW-0732">Signal</keyword>
<feature type="chain" id="PRO_5013030748" evidence="2">
    <location>
        <begin position="19"/>
        <end position="224"/>
    </location>
</feature>
<keyword evidence="1" id="KW-0472">Membrane</keyword>
<organism evidence="3">
    <name type="scientific">Rhipicephalus zambeziensis</name>
    <dbReference type="NCBI Taxonomy" id="60191"/>
    <lineage>
        <taxon>Eukaryota</taxon>
        <taxon>Metazoa</taxon>
        <taxon>Ecdysozoa</taxon>
        <taxon>Arthropoda</taxon>
        <taxon>Chelicerata</taxon>
        <taxon>Arachnida</taxon>
        <taxon>Acari</taxon>
        <taxon>Parasitiformes</taxon>
        <taxon>Ixodida</taxon>
        <taxon>Ixodoidea</taxon>
        <taxon>Ixodidae</taxon>
        <taxon>Rhipicephalinae</taxon>
        <taxon>Rhipicephalus</taxon>
        <taxon>Rhipicephalus</taxon>
    </lineage>
</organism>
<protein>
    <submittedName>
        <fullName evidence="3">23 kDa family member</fullName>
    </submittedName>
</protein>
<evidence type="ECO:0000313" key="3">
    <source>
        <dbReference type="EMBL" id="MAA11177.1"/>
    </source>
</evidence>
<accession>A0A224Y0R4</accession>
<sequence>MAPICFLLAAMLMPVAMATTSNCLTASLPGILDLGKCLTVSLDLCTATLADVLHAVICIVECLVTTLLTINVLGALAALIDILSVVLSVFGISLTGILKLLTPLCCVSKVPGCITLLSGDDVCTEPINITLPGELNLGQCLTNTLILCKAGEPVTDEVLVKLVKALACLLSTTLQSASGSVPDDLLCSLITLCEGAAAKATLALKLALGPIVAGLKAQLTVACG</sequence>
<name>A0A224Y0R4_9ACAR</name>
<dbReference type="EMBL" id="GFPF01000031">
    <property type="protein sequence ID" value="MAA11177.1"/>
    <property type="molecule type" value="Transcribed_RNA"/>
</dbReference>
<feature type="transmembrane region" description="Helical" evidence="1">
    <location>
        <begin position="47"/>
        <end position="68"/>
    </location>
</feature>
<feature type="signal peptide" evidence="2">
    <location>
        <begin position="1"/>
        <end position="18"/>
    </location>
</feature>